<feature type="transmembrane region" description="Helical" evidence="1">
    <location>
        <begin position="97"/>
        <end position="119"/>
    </location>
</feature>
<name>A0A7V8LSN0_9MYCO</name>
<dbReference type="GeneID" id="45765447"/>
<dbReference type="EMBL" id="LJFO01000002">
    <property type="protein sequence ID" value="KPG16176.1"/>
    <property type="molecule type" value="Genomic_DNA"/>
</dbReference>
<comment type="caution">
    <text evidence="2">The sequence shown here is derived from an EMBL/GenBank/DDBJ whole genome shotgun (WGS) entry which is preliminary data.</text>
</comment>
<gene>
    <name evidence="2" type="ORF">AN908_04080</name>
    <name evidence="3" type="ORF">AN912_03305</name>
</gene>
<feature type="transmembrane region" description="Helical" evidence="1">
    <location>
        <begin position="125"/>
        <end position="144"/>
    </location>
</feature>
<feature type="transmembrane region" description="Helical" evidence="1">
    <location>
        <begin position="44"/>
        <end position="65"/>
    </location>
</feature>
<accession>A0A7V8LSN0</accession>
<keyword evidence="1" id="KW-1133">Transmembrane helix</keyword>
<protein>
    <submittedName>
        <fullName evidence="2">Uncharacterized protein</fullName>
    </submittedName>
</protein>
<dbReference type="Proteomes" id="UP000037962">
    <property type="component" value="Unassembled WGS sequence"/>
</dbReference>
<dbReference type="AlphaFoldDB" id="A0A7V8LSN0"/>
<dbReference type="KEGG" id="miz:BAB75_16390"/>
<evidence type="ECO:0000313" key="4">
    <source>
        <dbReference type="Proteomes" id="UP000037843"/>
    </source>
</evidence>
<keyword evidence="5" id="KW-1185">Reference proteome</keyword>
<organism evidence="2 4">
    <name type="scientific">Mycobacteroides immunogenum</name>
    <dbReference type="NCBI Taxonomy" id="83262"/>
    <lineage>
        <taxon>Bacteria</taxon>
        <taxon>Bacillati</taxon>
        <taxon>Actinomycetota</taxon>
        <taxon>Actinomycetes</taxon>
        <taxon>Mycobacteriales</taxon>
        <taxon>Mycobacteriaceae</taxon>
        <taxon>Mycobacteroides</taxon>
    </lineage>
</organism>
<dbReference type="RefSeq" id="WP_043077996.1">
    <property type="nucleotide sequence ID" value="NZ_CP011530.1"/>
</dbReference>
<dbReference type="EMBL" id="LJFS01000003">
    <property type="protein sequence ID" value="KPG36659.1"/>
    <property type="molecule type" value="Genomic_DNA"/>
</dbReference>
<evidence type="ECO:0000313" key="5">
    <source>
        <dbReference type="Proteomes" id="UP000037962"/>
    </source>
</evidence>
<dbReference type="Proteomes" id="UP000037843">
    <property type="component" value="Unassembled WGS sequence"/>
</dbReference>
<evidence type="ECO:0000256" key="1">
    <source>
        <dbReference type="SAM" id="Phobius"/>
    </source>
</evidence>
<keyword evidence="1" id="KW-0812">Transmembrane</keyword>
<keyword evidence="1" id="KW-0472">Membrane</keyword>
<evidence type="ECO:0000313" key="2">
    <source>
        <dbReference type="EMBL" id="KPG16176.1"/>
    </source>
</evidence>
<proteinExistence type="predicted"/>
<evidence type="ECO:0000313" key="3">
    <source>
        <dbReference type="EMBL" id="KPG36659.1"/>
    </source>
</evidence>
<sequence length="176" mass="18978">MRVWRQSSLDVPRIKALARVIAAVLFITSFPVAAANGATPEGWIMASLGLMLGSLLLPSSLMRLATSSSGLAVGRTHPGRYLRESETPERPQPRRDIAFAIVSVLICVIVLVALCEPLLEPAVPGVWFGAGWLAWIGVSTVCGLDDWWRGWRARGAGVVKRVVNRHGKPAGRGHVP</sequence>
<reference evidence="4 5" key="1">
    <citation type="submission" date="2015-09" db="EMBL/GenBank/DDBJ databases">
        <title>Genome Sequences of Mycobacterium immunogenum Isolates, Recuperated from a Chloraminated Drinking Water Distribution System Simulator Subjected to Episodes of Nitrification.</title>
        <authorList>
            <person name="Gomez-Alvarez V."/>
            <person name="Revetta R.P."/>
        </authorList>
    </citation>
    <scope>NUCLEOTIDE SEQUENCE [LARGE SCALE GENOMIC DNA]</scope>
    <source>
        <strain evidence="2 4">H008</strain>
        <strain evidence="3 5">H076</strain>
    </source>
</reference>